<organism evidence="1 2">
    <name type="scientific">Enterobacter cancerogenus</name>
    <dbReference type="NCBI Taxonomy" id="69218"/>
    <lineage>
        <taxon>Bacteria</taxon>
        <taxon>Pseudomonadati</taxon>
        <taxon>Pseudomonadota</taxon>
        <taxon>Gammaproteobacteria</taxon>
        <taxon>Enterobacterales</taxon>
        <taxon>Enterobacteriaceae</taxon>
        <taxon>Enterobacter</taxon>
        <taxon>Enterobacter cloacae complex</taxon>
    </lineage>
</organism>
<evidence type="ECO:0000313" key="2">
    <source>
        <dbReference type="Proteomes" id="UP000351155"/>
    </source>
</evidence>
<protein>
    <submittedName>
        <fullName evidence="1">Uncharacterized protein</fullName>
    </submittedName>
</protein>
<evidence type="ECO:0000313" key="1">
    <source>
        <dbReference type="EMBL" id="VFS36414.1"/>
    </source>
</evidence>
<dbReference type="Proteomes" id="UP000351155">
    <property type="component" value="Unassembled WGS sequence"/>
</dbReference>
<accession>A0A484YK00</accession>
<reference evidence="1 2" key="1">
    <citation type="submission" date="2019-03" db="EMBL/GenBank/DDBJ databases">
        <authorList>
            <consortium name="Pathogen Informatics"/>
        </authorList>
    </citation>
    <scope>NUCLEOTIDE SEQUENCE [LARGE SCALE GENOMIC DNA]</scope>
    <source>
        <strain evidence="1 2">NCTC12126</strain>
    </source>
</reference>
<dbReference type="AlphaFoldDB" id="A0A484YK00"/>
<proteinExistence type="predicted"/>
<gene>
    <name evidence="1" type="ORF">NCTC12126_03556</name>
</gene>
<dbReference type="EMBL" id="CAADIW010000030">
    <property type="protein sequence ID" value="VFS36414.1"/>
    <property type="molecule type" value="Genomic_DNA"/>
</dbReference>
<sequence length="152" mass="16176">MKTKLALSHCCSPSPPAPAYAINAHYRAQLERSGCTEISASAGSCDINKSKAENAAQPEKAAQIHDPMREASFSANGLNATISNGFFSATVNGKKATVKRLNAHFYEIHGAGYVISIVLDDNGITDASWNKNDRSRARCFTGDATITGLKEA</sequence>
<name>A0A484YK00_9ENTR</name>